<dbReference type="Proteomes" id="UP000238479">
    <property type="component" value="Chromosome 7"/>
</dbReference>
<name>A0A2P6P7X0_ROSCH</name>
<comment type="subcellular location">
    <subcellularLocation>
        <location evidence="1">Virion</location>
    </subcellularLocation>
</comment>
<evidence type="ECO:0000313" key="4">
    <source>
        <dbReference type="Proteomes" id="UP000238479"/>
    </source>
</evidence>
<comment type="caution">
    <text evidence="3">The sequence shown here is derived from an EMBL/GenBank/DDBJ whole genome shotgun (WGS) entry which is preliminary data.</text>
</comment>
<dbReference type="EMBL" id="PDCK01000045">
    <property type="protein sequence ID" value="PRQ18024.1"/>
    <property type="molecule type" value="Genomic_DNA"/>
</dbReference>
<dbReference type="Pfam" id="PF03216">
    <property type="entry name" value="Rhabdo_ncap_2"/>
    <property type="match status" value="1"/>
</dbReference>
<dbReference type="STRING" id="74649.A0A2P6P7X0"/>
<evidence type="ECO:0008006" key="5">
    <source>
        <dbReference type="Google" id="ProtNLM"/>
    </source>
</evidence>
<evidence type="ECO:0000313" key="3">
    <source>
        <dbReference type="EMBL" id="PRQ18024.1"/>
    </source>
</evidence>
<keyword evidence="4" id="KW-1185">Reference proteome</keyword>
<evidence type="ECO:0000256" key="1">
    <source>
        <dbReference type="ARBA" id="ARBA00004328"/>
    </source>
</evidence>
<dbReference type="Gramene" id="PRQ18024">
    <property type="protein sequence ID" value="PRQ18024"/>
    <property type="gene ID" value="RchiOBHm_Chr7g0201361"/>
</dbReference>
<feature type="compositionally biased region" description="Basic and acidic residues" evidence="2">
    <location>
        <begin position="429"/>
        <end position="441"/>
    </location>
</feature>
<evidence type="ECO:0000256" key="2">
    <source>
        <dbReference type="SAM" id="MobiDB-lite"/>
    </source>
</evidence>
<accession>A0A2P6P7X0</accession>
<dbReference type="OMA" id="LINERYF"/>
<gene>
    <name evidence="3" type="ORF">RchiOBHm_Chr7g0201361</name>
</gene>
<dbReference type="AlphaFoldDB" id="A0A2P6P7X0"/>
<protein>
    <recommendedName>
        <fullName evidence="5">Nucleocapsid protein</fullName>
    </recommendedName>
</protein>
<proteinExistence type="predicted"/>
<sequence length="441" mass="49262">MADIRPEDYVKVFAASGQCTHVDYDYKTVFATPIYKVGNMDAVAINNAFNTIMGKDKITEVEFFNFICAGLNIRSVVDPNKPLLVFAKTDGMCSDYDTAVPSSAISVNMDQSIAAGTKRVPVSVPNPASSGQSSATESATDQALAHAFICAWLTRFCIKEAGDQLKNQLASLQKTYLMFYKRSSTVFDTFRPTKEWVNSLRLAFSSFTRCRHTLALHMGVGETYHKVNMSRNYNLLRFCYFQNLEFMGMHSYALLVEIMNKLSLAPALVLTWLRMDGVTAAIDEIAHILQHYDNGMIPDGLSKERVWKYARLINERYFNRMQTSYNPELVAMLSYIKIFLGLADEIGYRSPLNIAAIKGNNLLKASAKRKATIFIECKEQLHSVAADASIIEKIYAKRKTADLPNFTTIQTMEGGPSETFTGGGQNKRGNSDVDQASKKSR</sequence>
<feature type="region of interest" description="Disordered" evidence="2">
    <location>
        <begin position="408"/>
        <end position="441"/>
    </location>
</feature>
<reference evidence="3 4" key="1">
    <citation type="journal article" date="2018" name="Nat. Genet.">
        <title>The Rosa genome provides new insights in the design of modern roses.</title>
        <authorList>
            <person name="Bendahmane M."/>
        </authorList>
    </citation>
    <scope>NUCLEOTIDE SEQUENCE [LARGE SCALE GENOMIC DNA]</scope>
    <source>
        <strain evidence="4">cv. Old Blush</strain>
    </source>
</reference>
<organism evidence="3 4">
    <name type="scientific">Rosa chinensis</name>
    <name type="common">China rose</name>
    <dbReference type="NCBI Taxonomy" id="74649"/>
    <lineage>
        <taxon>Eukaryota</taxon>
        <taxon>Viridiplantae</taxon>
        <taxon>Streptophyta</taxon>
        <taxon>Embryophyta</taxon>
        <taxon>Tracheophyta</taxon>
        <taxon>Spermatophyta</taxon>
        <taxon>Magnoliopsida</taxon>
        <taxon>eudicotyledons</taxon>
        <taxon>Gunneridae</taxon>
        <taxon>Pentapetalae</taxon>
        <taxon>rosids</taxon>
        <taxon>fabids</taxon>
        <taxon>Rosales</taxon>
        <taxon>Rosaceae</taxon>
        <taxon>Rosoideae</taxon>
        <taxon>Rosoideae incertae sedis</taxon>
        <taxon>Rosa</taxon>
    </lineage>
</organism>
<dbReference type="InterPro" id="IPR004902">
    <property type="entry name" value="Rhabdo_ncap_2"/>
</dbReference>